<protein>
    <recommendedName>
        <fullName evidence="2">UTP--glucose-1-phosphate uridylyltransferase</fullName>
        <ecNumber evidence="2">2.7.7.9</ecNumber>
    </recommendedName>
</protein>
<dbReference type="AlphaFoldDB" id="A0A1G2LBP8"/>
<accession>A0A1G2LBP8</accession>
<evidence type="ECO:0000259" key="6">
    <source>
        <dbReference type="Pfam" id="PF00483"/>
    </source>
</evidence>
<keyword evidence="4" id="KW-0548">Nucleotidyltransferase</keyword>
<evidence type="ECO:0000256" key="1">
    <source>
        <dbReference type="ARBA" id="ARBA00006890"/>
    </source>
</evidence>
<dbReference type="Proteomes" id="UP000176705">
    <property type="component" value="Unassembled WGS sequence"/>
</dbReference>
<dbReference type="Gene3D" id="3.90.550.10">
    <property type="entry name" value="Spore Coat Polysaccharide Biosynthesis Protein SpsA, Chain A"/>
    <property type="match status" value="1"/>
</dbReference>
<organism evidence="7 8">
    <name type="scientific">Candidatus Sungbacteria bacterium RIFCSPLOWO2_01_FULL_59_16</name>
    <dbReference type="NCBI Taxonomy" id="1802280"/>
    <lineage>
        <taxon>Bacteria</taxon>
        <taxon>Candidatus Sungiibacteriota</taxon>
    </lineage>
</organism>
<dbReference type="GO" id="GO:0003983">
    <property type="term" value="F:UTP:glucose-1-phosphate uridylyltransferase activity"/>
    <property type="evidence" value="ECO:0007669"/>
    <property type="project" value="UniProtKB-EC"/>
</dbReference>
<comment type="caution">
    <text evidence="7">The sequence shown here is derived from an EMBL/GenBank/DDBJ whole genome shotgun (WGS) entry which is preliminary data.</text>
</comment>
<evidence type="ECO:0000313" key="8">
    <source>
        <dbReference type="Proteomes" id="UP000176705"/>
    </source>
</evidence>
<proteinExistence type="inferred from homology"/>
<dbReference type="InterPro" id="IPR005835">
    <property type="entry name" value="NTP_transferase_dom"/>
</dbReference>
<dbReference type="GO" id="GO:0006011">
    <property type="term" value="P:UDP-alpha-D-glucose metabolic process"/>
    <property type="evidence" value="ECO:0007669"/>
    <property type="project" value="InterPro"/>
</dbReference>
<reference evidence="7 8" key="1">
    <citation type="journal article" date="2016" name="Nat. Commun.">
        <title>Thousands of microbial genomes shed light on interconnected biogeochemical processes in an aquifer system.</title>
        <authorList>
            <person name="Anantharaman K."/>
            <person name="Brown C.T."/>
            <person name="Hug L.A."/>
            <person name="Sharon I."/>
            <person name="Castelle C.J."/>
            <person name="Probst A.J."/>
            <person name="Thomas B.C."/>
            <person name="Singh A."/>
            <person name="Wilkins M.J."/>
            <person name="Karaoz U."/>
            <person name="Brodie E.L."/>
            <person name="Williams K.H."/>
            <person name="Hubbard S.S."/>
            <person name="Banfield J.F."/>
        </authorList>
    </citation>
    <scope>NUCLEOTIDE SEQUENCE [LARGE SCALE GENOMIC DNA]</scope>
</reference>
<dbReference type="InterPro" id="IPR005771">
    <property type="entry name" value="GalU_uridylyltTrfase_bac/arc"/>
</dbReference>
<dbReference type="PANTHER" id="PTHR43197:SF1">
    <property type="entry name" value="UTP--GLUCOSE-1-PHOSPHATE URIDYLYLTRANSFERASE"/>
    <property type="match status" value="1"/>
</dbReference>
<dbReference type="CDD" id="cd02541">
    <property type="entry name" value="UGPase_prokaryotic"/>
    <property type="match status" value="1"/>
</dbReference>
<sequence length="291" mass="33116">MPPVKKAIIPVAGYGTRFLPVTKAMPKEMLPVVDTPIIQYLVEEAVASGITDVIFVTGRGKRAIEDHFDTSYELEQTLVERDKQDLLKIVRPLANLARFVYVRQPMPRGDGDAILRAAHLIAPDEPFAVLFGDDLIDARVPAIRQLMAAFARRRSPIVGLARVRRQDLRRYGTVSGREEQRRLWRVERLIEKPSRIADIRPPLAVAGRYILIPEIFEAITQAGRALRGRKDLRIADGLARYLRRAPVYGVELRGRWYDCGSKAGYLTANIAYALKRPELRRELAAFLRRRR</sequence>
<dbReference type="SUPFAM" id="SSF53448">
    <property type="entry name" value="Nucleotide-diphospho-sugar transferases"/>
    <property type="match status" value="1"/>
</dbReference>
<evidence type="ECO:0000256" key="2">
    <source>
        <dbReference type="ARBA" id="ARBA00012415"/>
    </source>
</evidence>
<feature type="domain" description="Nucleotidyl transferase" evidence="6">
    <location>
        <begin position="6"/>
        <end position="272"/>
    </location>
</feature>
<dbReference type="Pfam" id="PF00483">
    <property type="entry name" value="NTP_transferase"/>
    <property type="match status" value="1"/>
</dbReference>
<dbReference type="EC" id="2.7.7.9" evidence="2"/>
<dbReference type="STRING" id="1802280.A3B37_03585"/>
<evidence type="ECO:0000256" key="5">
    <source>
        <dbReference type="ARBA" id="ARBA00048128"/>
    </source>
</evidence>
<gene>
    <name evidence="7" type="ORF">A3B37_03585</name>
</gene>
<name>A0A1G2LBP8_9BACT</name>
<dbReference type="InterPro" id="IPR029044">
    <property type="entry name" value="Nucleotide-diphossugar_trans"/>
</dbReference>
<evidence type="ECO:0000256" key="3">
    <source>
        <dbReference type="ARBA" id="ARBA00022679"/>
    </source>
</evidence>
<evidence type="ECO:0000313" key="7">
    <source>
        <dbReference type="EMBL" id="OHA09028.1"/>
    </source>
</evidence>
<keyword evidence="3" id="KW-0808">Transferase</keyword>
<comment type="catalytic activity">
    <reaction evidence="5">
        <text>alpha-D-glucose 1-phosphate + UTP + H(+) = UDP-alpha-D-glucose + diphosphate</text>
        <dbReference type="Rhea" id="RHEA:19889"/>
        <dbReference type="ChEBI" id="CHEBI:15378"/>
        <dbReference type="ChEBI" id="CHEBI:33019"/>
        <dbReference type="ChEBI" id="CHEBI:46398"/>
        <dbReference type="ChEBI" id="CHEBI:58601"/>
        <dbReference type="ChEBI" id="CHEBI:58885"/>
        <dbReference type="EC" id="2.7.7.9"/>
    </reaction>
</comment>
<evidence type="ECO:0000256" key="4">
    <source>
        <dbReference type="ARBA" id="ARBA00022695"/>
    </source>
</evidence>
<comment type="similarity">
    <text evidence="1">Belongs to the UDPGP type 2 family.</text>
</comment>
<dbReference type="EMBL" id="MHQS01000007">
    <property type="protein sequence ID" value="OHA09028.1"/>
    <property type="molecule type" value="Genomic_DNA"/>
</dbReference>
<dbReference type="PANTHER" id="PTHR43197">
    <property type="entry name" value="UTP--GLUCOSE-1-PHOSPHATE URIDYLYLTRANSFERASE"/>
    <property type="match status" value="1"/>
</dbReference>